<dbReference type="OrthoDB" id="511218at2"/>
<proteinExistence type="predicted"/>
<reference evidence="1 2" key="1">
    <citation type="submission" date="2019-06" db="EMBL/GenBank/DDBJ databases">
        <title>Sequencing the genomes of 1000 actinobacteria strains.</title>
        <authorList>
            <person name="Klenk H.-P."/>
        </authorList>
    </citation>
    <scope>NUCLEOTIDE SEQUENCE [LARGE SCALE GENOMIC DNA]</scope>
    <source>
        <strain evidence="1 2">DSM 102131</strain>
    </source>
</reference>
<evidence type="ECO:0000313" key="2">
    <source>
        <dbReference type="Proteomes" id="UP000319927"/>
    </source>
</evidence>
<protein>
    <submittedName>
        <fullName evidence="1">Uncharacterized protein</fullName>
    </submittedName>
</protein>
<dbReference type="Proteomes" id="UP000319927">
    <property type="component" value="Unassembled WGS sequence"/>
</dbReference>
<organism evidence="1 2">
    <name type="scientific">Micromonospora palomenae</name>
    <dbReference type="NCBI Taxonomy" id="1461247"/>
    <lineage>
        <taxon>Bacteria</taxon>
        <taxon>Bacillati</taxon>
        <taxon>Actinomycetota</taxon>
        <taxon>Actinomycetes</taxon>
        <taxon>Micromonosporales</taxon>
        <taxon>Micromonosporaceae</taxon>
        <taxon>Micromonospora</taxon>
    </lineage>
</organism>
<gene>
    <name evidence="1" type="ORF">FHX75_12668</name>
</gene>
<comment type="caution">
    <text evidence="1">The sequence shown here is derived from an EMBL/GenBank/DDBJ whole genome shotgun (WGS) entry which is preliminary data.</text>
</comment>
<dbReference type="AlphaFoldDB" id="A0A561WE46"/>
<accession>A0A561WE46</accession>
<name>A0A561WE46_9ACTN</name>
<evidence type="ECO:0000313" key="1">
    <source>
        <dbReference type="EMBL" id="TWG22148.1"/>
    </source>
</evidence>
<dbReference type="EMBL" id="VIXA01000002">
    <property type="protein sequence ID" value="TWG22148.1"/>
    <property type="molecule type" value="Genomic_DNA"/>
</dbReference>
<keyword evidence="2" id="KW-1185">Reference proteome</keyword>
<sequence>MVRPPKSVEVQLDLKLMSVTGTWEPNDAERAAAWELYVELVTRVTVVPLQHGLLREALSSMYSLFGSTREVLRRYGPDVAAPKRNGEYNLGFLVVVMLNYAMRPVLAYWHPELEAWESQRAPEVSRLDHERAWPRAAELRASLDLTREHLSAYAGLLATACGVPDLRAAIPAPPES</sequence>